<dbReference type="GO" id="GO:0006952">
    <property type="term" value="P:defense response"/>
    <property type="evidence" value="ECO:0007669"/>
    <property type="project" value="UniProtKB-ARBA"/>
</dbReference>
<organism evidence="8 9">
    <name type="scientific">Morus notabilis</name>
    <dbReference type="NCBI Taxonomy" id="981085"/>
    <lineage>
        <taxon>Eukaryota</taxon>
        <taxon>Viridiplantae</taxon>
        <taxon>Streptophyta</taxon>
        <taxon>Embryophyta</taxon>
        <taxon>Tracheophyta</taxon>
        <taxon>Spermatophyta</taxon>
        <taxon>Magnoliopsida</taxon>
        <taxon>eudicotyledons</taxon>
        <taxon>Gunneridae</taxon>
        <taxon>Pentapetalae</taxon>
        <taxon>rosids</taxon>
        <taxon>fabids</taxon>
        <taxon>Rosales</taxon>
        <taxon>Moraceae</taxon>
        <taxon>Moreae</taxon>
        <taxon>Morus</taxon>
    </lineage>
</organism>
<dbReference type="FunFam" id="3.30.40.10:FF:000437">
    <property type="entry name" value="RING-type E3 ubiquitin transferase"/>
    <property type="match status" value="1"/>
</dbReference>
<comment type="function">
    <text evidence="5">Functions as an E3 ubiquitin ligase.</text>
</comment>
<evidence type="ECO:0000256" key="3">
    <source>
        <dbReference type="ARBA" id="ARBA00022679"/>
    </source>
</evidence>
<dbReference type="Pfam" id="PF04564">
    <property type="entry name" value="U-box"/>
    <property type="match status" value="1"/>
</dbReference>
<feature type="compositionally biased region" description="Basic residues" evidence="6">
    <location>
        <begin position="1"/>
        <end position="15"/>
    </location>
</feature>
<dbReference type="STRING" id="981085.W9RV04"/>
<protein>
    <recommendedName>
        <fullName evidence="5 7">U-box domain-containing protein</fullName>
        <ecNumber evidence="5">2.3.2.27</ecNumber>
    </recommendedName>
    <alternativeName>
        <fullName evidence="5">RING-type E3 ubiquitin transferase PUB</fullName>
    </alternativeName>
</protein>
<keyword evidence="4 5" id="KW-0833">Ubl conjugation pathway</keyword>
<dbReference type="InterPro" id="IPR045210">
    <property type="entry name" value="RING-Ubox_PUB"/>
</dbReference>
<dbReference type="InterPro" id="IPR045185">
    <property type="entry name" value="PUB22/23/24-like"/>
</dbReference>
<dbReference type="SUPFAM" id="SSF48371">
    <property type="entry name" value="ARM repeat"/>
    <property type="match status" value="1"/>
</dbReference>
<dbReference type="AlphaFoldDB" id="W9RV04"/>
<evidence type="ECO:0000313" key="9">
    <source>
        <dbReference type="Proteomes" id="UP000030645"/>
    </source>
</evidence>
<dbReference type="SMART" id="SM00504">
    <property type="entry name" value="Ubox"/>
    <property type="match status" value="1"/>
</dbReference>
<dbReference type="UniPathway" id="UPA00143"/>
<evidence type="ECO:0000256" key="1">
    <source>
        <dbReference type="ARBA" id="ARBA00000900"/>
    </source>
</evidence>
<dbReference type="PROSITE" id="PS51698">
    <property type="entry name" value="U_BOX"/>
    <property type="match status" value="1"/>
</dbReference>
<dbReference type="Proteomes" id="UP000030645">
    <property type="component" value="Unassembled WGS sequence"/>
</dbReference>
<dbReference type="Gene3D" id="3.30.40.10">
    <property type="entry name" value="Zinc/RING finger domain, C3HC4 (zinc finger)"/>
    <property type="match status" value="1"/>
</dbReference>
<comment type="catalytic activity">
    <reaction evidence="1 5">
        <text>S-ubiquitinyl-[E2 ubiquitin-conjugating enzyme]-L-cysteine + [acceptor protein]-L-lysine = [E2 ubiquitin-conjugating enzyme]-L-cysteine + N(6)-ubiquitinyl-[acceptor protein]-L-lysine.</text>
        <dbReference type="EC" id="2.3.2.27"/>
    </reaction>
</comment>
<sequence>MILSLRRRRANKKKTQIPESDSEMTEIVIPAHFRCPITLDLMKDPVTLSTGITYDRDSIEKWIESGNRTCPVTNQVLKSFDQIPNHTIRRMIQDWCVQNRSHGVERIPTPRIPVTQYEVSSVCERIAIATRNKDRKRCQELVGKMKIWAKESERNRKCMVNGGIGRVLLLSFEAFAVVFSAEELGEQESANVRVLLEQILSVLTWDADSLGDGLKNDTSLRCLVSFLQGNDLSARQNAVMVIKELLASDQGRDVAVSIAEIDGGVEALVRMIREPVSPKAMKASLTAVFHMINTNNDTNSVRSRFVDLGLVSLLLENILEGEKGVSERSLRVFNVVCDSEEGREKAYDNALTIPLVVKKILRVSDLASELLVSILWKLCKNAKSKEEDDNDREISAVVEALQVGAFEKLLVVLQIGCGSKTKEKVTQLLKLFNIYRQTLNCDDSSAEFKYLKKPF</sequence>
<keyword evidence="9" id="KW-1185">Reference proteome</keyword>
<dbReference type="OrthoDB" id="10064100at2759"/>
<evidence type="ECO:0000256" key="2">
    <source>
        <dbReference type="ARBA" id="ARBA00004906"/>
    </source>
</evidence>
<evidence type="ECO:0000259" key="7">
    <source>
        <dbReference type="PROSITE" id="PS51698"/>
    </source>
</evidence>
<reference evidence="9" key="1">
    <citation type="submission" date="2013-01" db="EMBL/GenBank/DDBJ databases">
        <title>Draft Genome Sequence of a Mulberry Tree, Morus notabilis C.K. Schneid.</title>
        <authorList>
            <person name="He N."/>
            <person name="Zhao S."/>
        </authorList>
    </citation>
    <scope>NUCLEOTIDE SEQUENCE</scope>
</reference>
<keyword evidence="3 5" id="KW-0808">Transferase</keyword>
<dbReference type="InterPro" id="IPR013083">
    <property type="entry name" value="Znf_RING/FYVE/PHD"/>
</dbReference>
<dbReference type="InterPro" id="IPR016024">
    <property type="entry name" value="ARM-type_fold"/>
</dbReference>
<evidence type="ECO:0000256" key="5">
    <source>
        <dbReference type="RuleBase" id="RU369093"/>
    </source>
</evidence>
<dbReference type="CDD" id="cd16664">
    <property type="entry name" value="RING-Ubox_PUB"/>
    <property type="match status" value="1"/>
</dbReference>
<dbReference type="GO" id="GO:0016567">
    <property type="term" value="P:protein ubiquitination"/>
    <property type="evidence" value="ECO:0007669"/>
    <property type="project" value="UniProtKB-UniRule"/>
</dbReference>
<dbReference type="PANTHER" id="PTHR22849:SF61">
    <property type="entry name" value="U-BOX DOMAIN-CONTAINING PROTEIN 21"/>
    <property type="match status" value="1"/>
</dbReference>
<dbReference type="EMBL" id="KE345143">
    <property type="protein sequence ID" value="EXB94294.1"/>
    <property type="molecule type" value="Genomic_DNA"/>
</dbReference>
<evidence type="ECO:0000313" key="8">
    <source>
        <dbReference type="EMBL" id="EXB94294.1"/>
    </source>
</evidence>
<dbReference type="GO" id="GO:0061630">
    <property type="term" value="F:ubiquitin protein ligase activity"/>
    <property type="evidence" value="ECO:0007669"/>
    <property type="project" value="UniProtKB-UniRule"/>
</dbReference>
<name>W9RV04_9ROSA</name>
<dbReference type="Pfam" id="PF25598">
    <property type="entry name" value="ARM_PUB"/>
    <property type="match status" value="1"/>
</dbReference>
<feature type="domain" description="U-box" evidence="7">
    <location>
        <begin position="28"/>
        <end position="102"/>
    </location>
</feature>
<accession>W9RV04</accession>
<dbReference type="EC" id="2.3.2.27" evidence="5"/>
<dbReference type="InterPro" id="IPR003613">
    <property type="entry name" value="Ubox_domain"/>
</dbReference>
<evidence type="ECO:0000256" key="4">
    <source>
        <dbReference type="ARBA" id="ARBA00022786"/>
    </source>
</evidence>
<dbReference type="PANTHER" id="PTHR22849">
    <property type="entry name" value="WDSAM1 PROTEIN"/>
    <property type="match status" value="1"/>
</dbReference>
<dbReference type="KEGG" id="mnt:21385587"/>
<dbReference type="InterPro" id="IPR011989">
    <property type="entry name" value="ARM-like"/>
</dbReference>
<comment type="pathway">
    <text evidence="2 5">Protein modification; protein ubiquitination.</text>
</comment>
<dbReference type="eggNOG" id="ENOG502QS2D">
    <property type="taxonomic scope" value="Eukaryota"/>
</dbReference>
<evidence type="ECO:0000256" key="6">
    <source>
        <dbReference type="SAM" id="MobiDB-lite"/>
    </source>
</evidence>
<feature type="region of interest" description="Disordered" evidence="6">
    <location>
        <begin position="1"/>
        <end position="21"/>
    </location>
</feature>
<dbReference type="InterPro" id="IPR058678">
    <property type="entry name" value="ARM_PUB"/>
</dbReference>
<dbReference type="SUPFAM" id="SSF57850">
    <property type="entry name" value="RING/U-box"/>
    <property type="match status" value="1"/>
</dbReference>
<proteinExistence type="predicted"/>
<gene>
    <name evidence="8" type="ORF">L484_002006</name>
</gene>
<dbReference type="Gene3D" id="1.25.10.10">
    <property type="entry name" value="Leucine-rich Repeat Variant"/>
    <property type="match status" value="1"/>
</dbReference>